<proteinExistence type="inferred from homology"/>
<dbReference type="RefSeq" id="WP_302884293.1">
    <property type="nucleotide sequence ID" value="NZ_JAUMIT010000004.1"/>
</dbReference>
<accession>A0ABT8VSV6</accession>
<feature type="transmembrane region" description="Helical" evidence="6">
    <location>
        <begin position="69"/>
        <end position="91"/>
    </location>
</feature>
<evidence type="ECO:0000256" key="1">
    <source>
        <dbReference type="ARBA" id="ARBA00004141"/>
    </source>
</evidence>
<feature type="transmembrane region" description="Helical" evidence="6">
    <location>
        <begin position="6"/>
        <end position="27"/>
    </location>
</feature>
<evidence type="ECO:0000256" key="5">
    <source>
        <dbReference type="ARBA" id="ARBA00023136"/>
    </source>
</evidence>
<evidence type="ECO:0000256" key="6">
    <source>
        <dbReference type="SAM" id="Phobius"/>
    </source>
</evidence>
<reference evidence="7" key="1">
    <citation type="submission" date="2023-07" db="EMBL/GenBank/DDBJ databases">
        <title>Wenyingzhuangia sp. chi5 genome sequencing and assembly.</title>
        <authorList>
            <person name="Park S."/>
        </authorList>
    </citation>
    <scope>NUCLEOTIDE SEQUENCE</scope>
    <source>
        <strain evidence="7">Chi5</strain>
    </source>
</reference>
<name>A0ABT8VSV6_9FLAO</name>
<dbReference type="Pfam" id="PF04241">
    <property type="entry name" value="DUF423"/>
    <property type="match status" value="1"/>
</dbReference>
<keyword evidence="8" id="KW-1185">Reference proteome</keyword>
<evidence type="ECO:0000313" key="7">
    <source>
        <dbReference type="EMBL" id="MDO3695034.1"/>
    </source>
</evidence>
<sequence length="124" mass="13523">MQQTAFIFGGLFGFMSIVLGAFGSHLLKKKWSKEILDSFEIGVKYQMYHALFLLLVGIILPFDSSTEKFAVIFAIIGVFLFSGSIYGICILKSKGQSAKALGPITPLGGLSLLLSWLVFLLALI</sequence>
<keyword evidence="4 6" id="KW-1133">Transmembrane helix</keyword>
<comment type="similarity">
    <text evidence="2">Belongs to the UPF0382 family.</text>
</comment>
<dbReference type="PANTHER" id="PTHR43461:SF1">
    <property type="entry name" value="TRANSMEMBRANE PROTEIN 256"/>
    <property type="match status" value="1"/>
</dbReference>
<keyword evidence="5 6" id="KW-0472">Membrane</keyword>
<feature type="transmembrane region" description="Helical" evidence="6">
    <location>
        <begin position="47"/>
        <end position="63"/>
    </location>
</feature>
<feature type="transmembrane region" description="Helical" evidence="6">
    <location>
        <begin position="103"/>
        <end position="123"/>
    </location>
</feature>
<evidence type="ECO:0000313" key="8">
    <source>
        <dbReference type="Proteomes" id="UP001168642"/>
    </source>
</evidence>
<dbReference type="PANTHER" id="PTHR43461">
    <property type="entry name" value="TRANSMEMBRANE PROTEIN 256"/>
    <property type="match status" value="1"/>
</dbReference>
<keyword evidence="3 6" id="KW-0812">Transmembrane</keyword>
<evidence type="ECO:0000256" key="2">
    <source>
        <dbReference type="ARBA" id="ARBA00009694"/>
    </source>
</evidence>
<dbReference type="Proteomes" id="UP001168642">
    <property type="component" value="Unassembled WGS sequence"/>
</dbReference>
<dbReference type="InterPro" id="IPR006696">
    <property type="entry name" value="DUF423"/>
</dbReference>
<evidence type="ECO:0000256" key="4">
    <source>
        <dbReference type="ARBA" id="ARBA00022989"/>
    </source>
</evidence>
<comment type="caution">
    <text evidence="7">The sequence shown here is derived from an EMBL/GenBank/DDBJ whole genome shotgun (WGS) entry which is preliminary data.</text>
</comment>
<comment type="subcellular location">
    <subcellularLocation>
        <location evidence="1">Membrane</location>
        <topology evidence="1">Multi-pass membrane protein</topology>
    </subcellularLocation>
</comment>
<evidence type="ECO:0000256" key="3">
    <source>
        <dbReference type="ARBA" id="ARBA00022692"/>
    </source>
</evidence>
<protein>
    <submittedName>
        <fullName evidence="7">DUF423 domain-containing protein</fullName>
    </submittedName>
</protein>
<gene>
    <name evidence="7" type="ORF">QVZ41_09285</name>
</gene>
<organism evidence="7 8">
    <name type="scientific">Wenyingzhuangia gilva</name>
    <dbReference type="NCBI Taxonomy" id="3057677"/>
    <lineage>
        <taxon>Bacteria</taxon>
        <taxon>Pseudomonadati</taxon>
        <taxon>Bacteroidota</taxon>
        <taxon>Flavobacteriia</taxon>
        <taxon>Flavobacteriales</taxon>
        <taxon>Flavobacteriaceae</taxon>
        <taxon>Wenyingzhuangia</taxon>
    </lineage>
</organism>
<dbReference type="EMBL" id="JAUMIT010000004">
    <property type="protein sequence ID" value="MDO3695034.1"/>
    <property type="molecule type" value="Genomic_DNA"/>
</dbReference>